<protein>
    <submittedName>
        <fullName evidence="2">Uncharacterized protein</fullName>
    </submittedName>
</protein>
<feature type="region of interest" description="Disordered" evidence="1">
    <location>
        <begin position="121"/>
        <end position="144"/>
    </location>
</feature>
<name>A0A3P6EYA7_BRAOL</name>
<evidence type="ECO:0000313" key="2">
    <source>
        <dbReference type="EMBL" id="VDD38345.1"/>
    </source>
</evidence>
<sequence length="174" mass="19747">MYRDMAKENNKLHDEFASTFATPNANFVTRTNELHSAVNDSLMQDRENKEATDAIVTTSMKQVTLLQEKHGQAVSNIRDKAEQSLIKDYQVDQRMNETPEKLAIIVPSLASIEEMRTLSPKNILSEDASSTEKRSAKQRQDEANNRAPFLKVPALAVEFINWMSLAEYECVKVI</sequence>
<reference evidence="2" key="1">
    <citation type="submission" date="2018-11" db="EMBL/GenBank/DDBJ databases">
        <authorList>
            <consortium name="Genoscope - CEA"/>
            <person name="William W."/>
        </authorList>
    </citation>
    <scope>NUCLEOTIDE SEQUENCE</scope>
</reference>
<proteinExistence type="predicted"/>
<gene>
    <name evidence="2" type="ORF">BOLC7T43905H</name>
</gene>
<evidence type="ECO:0000256" key="1">
    <source>
        <dbReference type="SAM" id="MobiDB-lite"/>
    </source>
</evidence>
<accession>A0A3P6EYA7</accession>
<organism evidence="2">
    <name type="scientific">Brassica oleracea</name>
    <name type="common">Wild cabbage</name>
    <dbReference type="NCBI Taxonomy" id="3712"/>
    <lineage>
        <taxon>Eukaryota</taxon>
        <taxon>Viridiplantae</taxon>
        <taxon>Streptophyta</taxon>
        <taxon>Embryophyta</taxon>
        <taxon>Tracheophyta</taxon>
        <taxon>Spermatophyta</taxon>
        <taxon>Magnoliopsida</taxon>
        <taxon>eudicotyledons</taxon>
        <taxon>Gunneridae</taxon>
        <taxon>Pentapetalae</taxon>
        <taxon>rosids</taxon>
        <taxon>malvids</taxon>
        <taxon>Brassicales</taxon>
        <taxon>Brassicaceae</taxon>
        <taxon>Brassiceae</taxon>
        <taxon>Brassica</taxon>
    </lineage>
</organism>
<feature type="compositionally biased region" description="Basic and acidic residues" evidence="1">
    <location>
        <begin position="130"/>
        <end position="144"/>
    </location>
</feature>
<dbReference type="AlphaFoldDB" id="A0A3P6EYA7"/>
<dbReference type="EMBL" id="LR031876">
    <property type="protein sequence ID" value="VDD38345.1"/>
    <property type="molecule type" value="Genomic_DNA"/>
</dbReference>